<protein>
    <recommendedName>
        <fullName evidence="2">Response regulatory domain-containing protein</fullName>
    </recommendedName>
</protein>
<dbReference type="SUPFAM" id="SSF52172">
    <property type="entry name" value="CheY-like"/>
    <property type="match status" value="2"/>
</dbReference>
<dbReference type="InterPro" id="IPR011006">
    <property type="entry name" value="CheY-like_superfamily"/>
</dbReference>
<feature type="domain" description="Response regulatory" evidence="2">
    <location>
        <begin position="146"/>
        <end position="263"/>
    </location>
</feature>
<comment type="caution">
    <text evidence="3">The sequence shown here is derived from an EMBL/GenBank/DDBJ whole genome shotgun (WGS) entry which is preliminary data.</text>
</comment>
<keyword evidence="4" id="KW-1185">Reference proteome</keyword>
<dbReference type="EMBL" id="LAZL01000026">
    <property type="protein sequence ID" value="KMT64379.1"/>
    <property type="molecule type" value="Genomic_DNA"/>
</dbReference>
<dbReference type="AlphaFoldDB" id="A0A0J8GSW7"/>
<dbReference type="Pfam" id="PF00072">
    <property type="entry name" value="Response_reg"/>
    <property type="match status" value="2"/>
</dbReference>
<dbReference type="InterPro" id="IPR052048">
    <property type="entry name" value="ST_Response_Regulator"/>
</dbReference>
<dbReference type="Gene3D" id="3.40.50.2300">
    <property type="match status" value="2"/>
</dbReference>
<dbReference type="PROSITE" id="PS50110">
    <property type="entry name" value="RESPONSE_REGULATORY"/>
    <property type="match status" value="2"/>
</dbReference>
<organism evidence="3 4">
    <name type="scientific">Catenovulum maritimum</name>
    <dbReference type="NCBI Taxonomy" id="1513271"/>
    <lineage>
        <taxon>Bacteria</taxon>
        <taxon>Pseudomonadati</taxon>
        <taxon>Pseudomonadota</taxon>
        <taxon>Gammaproteobacteria</taxon>
        <taxon>Alteromonadales</taxon>
        <taxon>Alteromonadaceae</taxon>
        <taxon>Catenovulum</taxon>
    </lineage>
</organism>
<keyword evidence="1" id="KW-0597">Phosphoprotein</keyword>
<evidence type="ECO:0000259" key="2">
    <source>
        <dbReference type="PROSITE" id="PS50110"/>
    </source>
</evidence>
<evidence type="ECO:0000256" key="1">
    <source>
        <dbReference type="PROSITE-ProRule" id="PRU00169"/>
    </source>
</evidence>
<feature type="domain" description="Response regulatory" evidence="2">
    <location>
        <begin position="10"/>
        <end position="127"/>
    </location>
</feature>
<name>A0A0J8GSW7_9ALTE</name>
<comment type="caution">
    <text evidence="1">Lacks conserved residue(s) required for the propagation of feature annotation.</text>
</comment>
<evidence type="ECO:0000313" key="3">
    <source>
        <dbReference type="EMBL" id="KMT64379.1"/>
    </source>
</evidence>
<dbReference type="GO" id="GO:0000160">
    <property type="term" value="P:phosphorelay signal transduction system"/>
    <property type="evidence" value="ECO:0007669"/>
    <property type="project" value="InterPro"/>
</dbReference>
<dbReference type="PANTHER" id="PTHR43228">
    <property type="entry name" value="TWO-COMPONENT RESPONSE REGULATOR"/>
    <property type="match status" value="1"/>
</dbReference>
<dbReference type="InterPro" id="IPR001789">
    <property type="entry name" value="Sig_transdc_resp-reg_receiver"/>
</dbReference>
<dbReference type="RefSeq" id="WP_077066578.1">
    <property type="nucleotide sequence ID" value="NZ_KQ130498.1"/>
</dbReference>
<dbReference type="SMART" id="SM00448">
    <property type="entry name" value="REC"/>
    <property type="match status" value="2"/>
</dbReference>
<dbReference type="PANTHER" id="PTHR43228:SF1">
    <property type="entry name" value="TWO-COMPONENT RESPONSE REGULATOR ARR22"/>
    <property type="match status" value="1"/>
</dbReference>
<dbReference type="PATRIC" id="fig|1513271.3.peg.3042"/>
<reference evidence="3 4" key="1">
    <citation type="submission" date="2015-04" db="EMBL/GenBank/DDBJ databases">
        <title>Draft Genome Sequence of the Novel Agar-Digesting Marine Bacterium Q1.</title>
        <authorList>
            <person name="Li Y."/>
            <person name="Li D."/>
            <person name="Chen G."/>
            <person name="Du Z."/>
        </authorList>
    </citation>
    <scope>NUCLEOTIDE SEQUENCE [LARGE SCALE GENOMIC DNA]</scope>
    <source>
        <strain evidence="3 4">Q1</strain>
    </source>
</reference>
<accession>A0A0J8GSW7</accession>
<gene>
    <name evidence="3" type="ORF">XM47_14775</name>
</gene>
<dbReference type="Proteomes" id="UP000037600">
    <property type="component" value="Unassembled WGS sequence"/>
</dbReference>
<proteinExistence type="predicted"/>
<dbReference type="STRING" id="1513271.XM47_14775"/>
<feature type="modified residue" description="4-aspartylphosphate" evidence="1">
    <location>
        <position position="196"/>
    </location>
</feature>
<evidence type="ECO:0000313" key="4">
    <source>
        <dbReference type="Proteomes" id="UP000037600"/>
    </source>
</evidence>
<sequence>MQNIDINNLAILLIEPSAMQRKVIRRRLEKFGIQNLAEAETVAQAIEKCQTFTPDLVCSAYYFEDGTATDLVQRFNQMESMVESLFILVSSEYRGNELEIIRQSGVIAILPKPFTGEQLKSALDSTFSLLNPQEINIDGVYGEDLSVLIVDDSDTARKHLKRVFENCGVEQIKLACNGEEAIHLVEENEFDLVVTDLNMPVMDGKELTEFIRNFSNQQDVPILMVTSEQNDSKLQAVQNSGINSLCDKPFDPTTVKQLIHSLLSNYD</sequence>